<dbReference type="OrthoDB" id="10291899at2759"/>
<evidence type="ECO:0000313" key="1">
    <source>
        <dbReference type="EMBL" id="OLP78057.1"/>
    </source>
</evidence>
<protein>
    <submittedName>
        <fullName evidence="1">Uncharacterized protein</fullName>
    </submittedName>
</protein>
<keyword evidence="2" id="KW-1185">Reference proteome</keyword>
<accession>A0A1Q9C568</accession>
<dbReference type="Proteomes" id="UP000186817">
    <property type="component" value="Unassembled WGS sequence"/>
</dbReference>
<sequence>MLVILLSAFAPAFTLLIFYHISDFSFLQAMAIFRKALDSGDPPAAVKWSFEDYGPETHALVTQFNGKGDGDRLGGGGMVNCLGPSSLHELALPTPLQ</sequence>
<gene>
    <name evidence="1" type="ORF">AK812_SmicGene41817</name>
</gene>
<reference evidence="1 2" key="1">
    <citation type="submission" date="2016-02" db="EMBL/GenBank/DDBJ databases">
        <title>Genome analysis of coral dinoflagellate symbionts highlights evolutionary adaptations to a symbiotic lifestyle.</title>
        <authorList>
            <person name="Aranda M."/>
            <person name="Li Y."/>
            <person name="Liew Y.J."/>
            <person name="Baumgarten S."/>
            <person name="Simakov O."/>
            <person name="Wilson M."/>
            <person name="Piel J."/>
            <person name="Ashoor H."/>
            <person name="Bougouffa S."/>
            <person name="Bajic V.B."/>
            <person name="Ryu T."/>
            <person name="Ravasi T."/>
            <person name="Bayer T."/>
            <person name="Micklem G."/>
            <person name="Kim H."/>
            <person name="Bhak J."/>
            <person name="Lajeunesse T.C."/>
            <person name="Voolstra C.R."/>
        </authorList>
    </citation>
    <scope>NUCLEOTIDE SEQUENCE [LARGE SCALE GENOMIC DNA]</scope>
    <source>
        <strain evidence="1 2">CCMP2467</strain>
    </source>
</reference>
<name>A0A1Q9C568_SYMMI</name>
<comment type="caution">
    <text evidence="1">The sequence shown here is derived from an EMBL/GenBank/DDBJ whole genome shotgun (WGS) entry which is preliminary data.</text>
</comment>
<dbReference type="EMBL" id="LSRX01001669">
    <property type="protein sequence ID" value="OLP78057.1"/>
    <property type="molecule type" value="Genomic_DNA"/>
</dbReference>
<organism evidence="1 2">
    <name type="scientific">Symbiodinium microadriaticum</name>
    <name type="common">Dinoflagellate</name>
    <name type="synonym">Zooxanthella microadriatica</name>
    <dbReference type="NCBI Taxonomy" id="2951"/>
    <lineage>
        <taxon>Eukaryota</taxon>
        <taxon>Sar</taxon>
        <taxon>Alveolata</taxon>
        <taxon>Dinophyceae</taxon>
        <taxon>Suessiales</taxon>
        <taxon>Symbiodiniaceae</taxon>
        <taxon>Symbiodinium</taxon>
    </lineage>
</organism>
<proteinExistence type="predicted"/>
<dbReference type="AlphaFoldDB" id="A0A1Q9C568"/>
<evidence type="ECO:0000313" key="2">
    <source>
        <dbReference type="Proteomes" id="UP000186817"/>
    </source>
</evidence>